<comment type="caution">
    <text evidence="2">The sequence shown here is derived from an EMBL/GenBank/DDBJ whole genome shotgun (WGS) entry which is preliminary data.</text>
</comment>
<evidence type="ECO:0000313" key="2">
    <source>
        <dbReference type="EMBL" id="TFD04830.1"/>
    </source>
</evidence>
<dbReference type="PROSITE" id="PS51186">
    <property type="entry name" value="GNAT"/>
    <property type="match status" value="1"/>
</dbReference>
<organism evidence="2 3">
    <name type="scientific">Cryobacterium sandaracinum</name>
    <dbReference type="NCBI Taxonomy" id="1259247"/>
    <lineage>
        <taxon>Bacteria</taxon>
        <taxon>Bacillati</taxon>
        <taxon>Actinomycetota</taxon>
        <taxon>Actinomycetes</taxon>
        <taxon>Micrococcales</taxon>
        <taxon>Microbacteriaceae</taxon>
        <taxon>Cryobacterium</taxon>
    </lineage>
</organism>
<evidence type="ECO:0000259" key="1">
    <source>
        <dbReference type="PROSITE" id="PS51186"/>
    </source>
</evidence>
<dbReference type="PANTHER" id="PTHR43441">
    <property type="entry name" value="RIBOSOMAL-PROTEIN-SERINE ACETYLTRANSFERASE"/>
    <property type="match status" value="1"/>
</dbReference>
<gene>
    <name evidence="2" type="ORF">E3T25_04760</name>
</gene>
<keyword evidence="3" id="KW-1185">Reference proteome</keyword>
<protein>
    <submittedName>
        <fullName evidence="2">N-acetyltransferase</fullName>
    </submittedName>
</protein>
<dbReference type="Pfam" id="PF13302">
    <property type="entry name" value="Acetyltransf_3"/>
    <property type="match status" value="1"/>
</dbReference>
<dbReference type="EMBL" id="SOGO01000016">
    <property type="protein sequence ID" value="TFD04830.1"/>
    <property type="molecule type" value="Genomic_DNA"/>
</dbReference>
<accession>A0ABY2JFU2</accession>
<dbReference type="InterPro" id="IPR016181">
    <property type="entry name" value="Acyl_CoA_acyltransferase"/>
</dbReference>
<name>A0ABY2JFU2_9MICO</name>
<dbReference type="InterPro" id="IPR000182">
    <property type="entry name" value="GNAT_dom"/>
</dbReference>
<dbReference type="PANTHER" id="PTHR43441:SF11">
    <property type="entry name" value="RIBOSOMAL-PROTEIN-SERINE ACETYLTRANSFERASE"/>
    <property type="match status" value="1"/>
</dbReference>
<proteinExistence type="predicted"/>
<dbReference type="Gene3D" id="3.40.630.30">
    <property type="match status" value="1"/>
</dbReference>
<reference evidence="2 3" key="1">
    <citation type="submission" date="2019-03" db="EMBL/GenBank/DDBJ databases">
        <title>Genomics of glacier-inhabiting Cryobacterium strains.</title>
        <authorList>
            <person name="Liu Q."/>
            <person name="Xin Y.-H."/>
        </authorList>
    </citation>
    <scope>NUCLEOTIDE SEQUENCE [LARGE SCALE GENOMIC DNA]</scope>
    <source>
        <strain evidence="2 3">TMT2-16</strain>
    </source>
</reference>
<evidence type="ECO:0000313" key="3">
    <source>
        <dbReference type="Proteomes" id="UP000297851"/>
    </source>
</evidence>
<dbReference type="InterPro" id="IPR051908">
    <property type="entry name" value="Ribosomal_N-acetyltransferase"/>
</dbReference>
<sequence length="219" mass="24528">MLIDHWPFVGLGLTTDRLELRVPTDAELTEVAVVSSGGVHEPDERPYLTPWTDLPPPERILHVMKQHWNRRGDWSSDAWALELAVFHEQRPIGMVALRGRDFPVLREVKTESWLGLEHHGKGLGTEARAALLHLAFDGLGAGAAISEVFQDNLASQGVSRKLGYQHDGISRDVLDGRAVTSDRLRLTREMWEEKKHLSVTMTGLSPCLPFFGIMPGQRD</sequence>
<dbReference type="RefSeq" id="WP_134372618.1">
    <property type="nucleotide sequence ID" value="NZ_SOGO01000016.1"/>
</dbReference>
<dbReference type="Proteomes" id="UP000297851">
    <property type="component" value="Unassembled WGS sequence"/>
</dbReference>
<feature type="domain" description="N-acetyltransferase" evidence="1">
    <location>
        <begin position="42"/>
        <end position="189"/>
    </location>
</feature>
<dbReference type="SUPFAM" id="SSF55729">
    <property type="entry name" value="Acyl-CoA N-acyltransferases (Nat)"/>
    <property type="match status" value="1"/>
</dbReference>